<dbReference type="OrthoDB" id="5951953at2"/>
<dbReference type="Proteomes" id="UP000441399">
    <property type="component" value="Unassembled WGS sequence"/>
</dbReference>
<name>A0A5S9Q9W9_9GAMM</name>
<keyword evidence="2" id="KW-1185">Reference proteome</keyword>
<evidence type="ECO:0000313" key="2">
    <source>
        <dbReference type="Proteomes" id="UP000441399"/>
    </source>
</evidence>
<gene>
    <name evidence="1" type="ORF">OPDIPICF_04770</name>
</gene>
<proteinExistence type="predicted"/>
<protein>
    <recommendedName>
        <fullName evidence="3">DUF2846 domain-containing protein</fullName>
    </recommendedName>
</protein>
<evidence type="ECO:0000313" key="1">
    <source>
        <dbReference type="EMBL" id="CAA0113933.1"/>
    </source>
</evidence>
<sequence>MFRYLNRITFLIFVIGLTGCAGLGNMKGVQFENEIEPDMVMVNIVRRSVYIGDGAKVEAWDGDEFIGTLESGKLLQYKTKPGEHTFMLYVQGAWGIAQGNLKPGKTYYLKFNLSGWGPTSLGVAKSNDPRIDEWKTMKTVVIDESSPKAIPEKYTEKARNILQRVQDGSIKATPITDMNAL</sequence>
<accession>A0A5S9Q9W9</accession>
<dbReference type="AlphaFoldDB" id="A0A5S9Q9W9"/>
<dbReference type="EMBL" id="CACSIO010000021">
    <property type="protein sequence ID" value="CAA0113933.1"/>
    <property type="molecule type" value="Genomic_DNA"/>
</dbReference>
<organism evidence="1 2">
    <name type="scientific">BD1-7 clade bacterium</name>
    <dbReference type="NCBI Taxonomy" id="2029982"/>
    <lineage>
        <taxon>Bacteria</taxon>
        <taxon>Pseudomonadati</taxon>
        <taxon>Pseudomonadota</taxon>
        <taxon>Gammaproteobacteria</taxon>
        <taxon>Cellvibrionales</taxon>
        <taxon>Spongiibacteraceae</taxon>
        <taxon>BD1-7 clade</taxon>
    </lineage>
</organism>
<dbReference type="PROSITE" id="PS51257">
    <property type="entry name" value="PROKAR_LIPOPROTEIN"/>
    <property type="match status" value="1"/>
</dbReference>
<reference evidence="1 2" key="1">
    <citation type="submission" date="2019-11" db="EMBL/GenBank/DDBJ databases">
        <authorList>
            <person name="Holert J."/>
        </authorList>
    </citation>
    <scope>NUCLEOTIDE SEQUENCE [LARGE SCALE GENOMIC DNA]</scope>
    <source>
        <strain evidence="1">SB11_3</strain>
    </source>
</reference>
<evidence type="ECO:0008006" key="3">
    <source>
        <dbReference type="Google" id="ProtNLM"/>
    </source>
</evidence>